<dbReference type="Pfam" id="PF12900">
    <property type="entry name" value="Pyridox_ox_2"/>
    <property type="match status" value="1"/>
</dbReference>
<dbReference type="SUPFAM" id="SSF50475">
    <property type="entry name" value="FMN-binding split barrel"/>
    <property type="match status" value="1"/>
</dbReference>
<dbReference type="Proteomes" id="UP000574067">
    <property type="component" value="Unassembled WGS sequence"/>
</dbReference>
<proteinExistence type="predicted"/>
<protein>
    <submittedName>
        <fullName evidence="1">Pyridoxamine 5'-phosphate oxidase family protein</fullName>
    </submittedName>
</protein>
<sequence length="214" mass="23847">MPTTSARTRVRRLPELANHERSMLHAIVDESYVCHIAFSVEDGTHCIPTAHWRQGEYLYIHGSNGSRLIKALKSGVQVSVAITLLDGLVLAKSAFSHSMNYRSAVAYGHFQEIHGQDEKLEALDMFMEKIATGRKDEARRGNFKELAATSLMRMPLTETAVKVSDSEPADKEEDIDLPVWAGILPLMTRRGMPIRADHSPCGTVPEYVKSWAAE</sequence>
<dbReference type="Gene3D" id="2.30.110.10">
    <property type="entry name" value="Electron Transport, Fmn-binding Protein, Chain A"/>
    <property type="match status" value="1"/>
</dbReference>
<reference evidence="1 2" key="1">
    <citation type="submission" date="2020-04" db="EMBL/GenBank/DDBJ databases">
        <title>Azohydromonas sp. isolated from soil.</title>
        <authorList>
            <person name="Dahal R.H."/>
        </authorList>
    </citation>
    <scope>NUCLEOTIDE SEQUENCE [LARGE SCALE GENOMIC DNA]</scope>
    <source>
        <strain evidence="1 2">G-1-1-14</strain>
    </source>
</reference>
<dbReference type="AlphaFoldDB" id="A0A848FGV8"/>
<evidence type="ECO:0000313" key="1">
    <source>
        <dbReference type="EMBL" id="NML17420.1"/>
    </source>
</evidence>
<comment type="caution">
    <text evidence="1">The sequence shown here is derived from an EMBL/GenBank/DDBJ whole genome shotgun (WGS) entry which is preliminary data.</text>
</comment>
<dbReference type="InterPro" id="IPR024747">
    <property type="entry name" value="Pyridox_Oxase-rel"/>
</dbReference>
<accession>A0A848FGV8</accession>
<dbReference type="PANTHER" id="PTHR34071:SF2">
    <property type="entry name" value="FLAVIN-NUCLEOTIDE-BINDING PROTEIN"/>
    <property type="match status" value="1"/>
</dbReference>
<organism evidence="1 2">
    <name type="scientific">Azohydromonas caseinilytica</name>
    <dbReference type="NCBI Taxonomy" id="2728836"/>
    <lineage>
        <taxon>Bacteria</taxon>
        <taxon>Pseudomonadati</taxon>
        <taxon>Pseudomonadota</taxon>
        <taxon>Betaproteobacteria</taxon>
        <taxon>Burkholderiales</taxon>
        <taxon>Sphaerotilaceae</taxon>
        <taxon>Azohydromonas</taxon>
    </lineage>
</organism>
<name>A0A848FGV8_9BURK</name>
<dbReference type="EMBL" id="JABBFW010000018">
    <property type="protein sequence ID" value="NML17420.1"/>
    <property type="molecule type" value="Genomic_DNA"/>
</dbReference>
<dbReference type="InterPro" id="IPR012349">
    <property type="entry name" value="Split_barrel_FMN-bd"/>
</dbReference>
<gene>
    <name evidence="1" type="ORF">HHL10_20830</name>
</gene>
<dbReference type="PANTHER" id="PTHR34071">
    <property type="entry name" value="5-NITROIMIDAZOLE ANTIBIOTICS RESISTANCE PROTEIN, NIMA-FAMILY-RELATED PROTEIN-RELATED"/>
    <property type="match status" value="1"/>
</dbReference>
<keyword evidence="2" id="KW-1185">Reference proteome</keyword>
<dbReference type="RefSeq" id="WP_169162386.1">
    <property type="nucleotide sequence ID" value="NZ_JABBFW010000018.1"/>
</dbReference>
<evidence type="ECO:0000313" key="2">
    <source>
        <dbReference type="Proteomes" id="UP000574067"/>
    </source>
</evidence>